<protein>
    <submittedName>
        <fullName evidence="2">Uncharacterized protein</fullName>
    </submittedName>
</protein>
<organism evidence="2">
    <name type="scientific">Rhizophora mucronata</name>
    <name type="common">Asiatic mangrove</name>
    <dbReference type="NCBI Taxonomy" id="61149"/>
    <lineage>
        <taxon>Eukaryota</taxon>
        <taxon>Viridiplantae</taxon>
        <taxon>Streptophyta</taxon>
        <taxon>Embryophyta</taxon>
        <taxon>Tracheophyta</taxon>
        <taxon>Spermatophyta</taxon>
        <taxon>Magnoliopsida</taxon>
        <taxon>eudicotyledons</taxon>
        <taxon>Gunneridae</taxon>
        <taxon>Pentapetalae</taxon>
        <taxon>rosids</taxon>
        <taxon>fabids</taxon>
        <taxon>Malpighiales</taxon>
        <taxon>Rhizophoraceae</taxon>
        <taxon>Rhizophora</taxon>
    </lineage>
</organism>
<evidence type="ECO:0000256" key="1">
    <source>
        <dbReference type="SAM" id="Phobius"/>
    </source>
</evidence>
<dbReference type="EMBL" id="GGEC01056415">
    <property type="protein sequence ID" value="MBX36899.1"/>
    <property type="molecule type" value="Transcribed_RNA"/>
</dbReference>
<proteinExistence type="predicted"/>
<keyword evidence="1" id="KW-0812">Transmembrane</keyword>
<dbReference type="AlphaFoldDB" id="A0A2P2N355"/>
<evidence type="ECO:0000313" key="2">
    <source>
        <dbReference type="EMBL" id="MBX36899.1"/>
    </source>
</evidence>
<keyword evidence="1" id="KW-1133">Transmembrane helix</keyword>
<name>A0A2P2N355_RHIMU</name>
<reference evidence="2" key="1">
    <citation type="submission" date="2018-02" db="EMBL/GenBank/DDBJ databases">
        <title>Rhizophora mucronata_Transcriptome.</title>
        <authorList>
            <person name="Meera S.P."/>
            <person name="Sreeshan A."/>
            <person name="Augustine A."/>
        </authorList>
    </citation>
    <scope>NUCLEOTIDE SEQUENCE</scope>
    <source>
        <tissue evidence="2">Leaf</tissue>
    </source>
</reference>
<keyword evidence="1" id="KW-0472">Membrane</keyword>
<feature type="transmembrane region" description="Helical" evidence="1">
    <location>
        <begin position="22"/>
        <end position="43"/>
    </location>
</feature>
<sequence>MSRIVYILFSTETHTSQLSRSLFSYISIICDSVLGLAPLPNILSF</sequence>
<accession>A0A2P2N355</accession>